<evidence type="ECO:0000256" key="3">
    <source>
        <dbReference type="ARBA" id="ARBA00022448"/>
    </source>
</evidence>
<protein>
    <submittedName>
        <fullName evidence="12">Type IV pilin biogenesis protein</fullName>
    </submittedName>
</protein>
<keyword evidence="3 9" id="KW-0813">Transport</keyword>
<feature type="transmembrane region" description="Helical" evidence="10">
    <location>
        <begin position="365"/>
        <end position="386"/>
    </location>
</feature>
<dbReference type="PRINTS" id="PR00812">
    <property type="entry name" value="BCTERIALGSPF"/>
</dbReference>
<feature type="transmembrane region" description="Helical" evidence="10">
    <location>
        <begin position="168"/>
        <end position="193"/>
    </location>
</feature>
<dbReference type="Gene3D" id="1.20.81.30">
    <property type="entry name" value="Type II secretion system (T2SS), domain F"/>
    <property type="match status" value="2"/>
</dbReference>
<dbReference type="RefSeq" id="WP_128338878.1">
    <property type="nucleotide sequence ID" value="NZ_QKPI01000007.1"/>
</dbReference>
<comment type="similarity">
    <text evidence="2 9">Belongs to the GSP F family.</text>
</comment>
<dbReference type="PROSITE" id="PS00874">
    <property type="entry name" value="T2SP_F"/>
    <property type="match status" value="1"/>
</dbReference>
<organism evidence="12 13">
    <name type="scientific">Enterobacter cloacae</name>
    <dbReference type="NCBI Taxonomy" id="550"/>
    <lineage>
        <taxon>Bacteria</taxon>
        <taxon>Pseudomonadati</taxon>
        <taxon>Pseudomonadota</taxon>
        <taxon>Gammaproteobacteria</taxon>
        <taxon>Enterobacterales</taxon>
        <taxon>Enterobacteriaceae</taxon>
        <taxon>Enterobacter</taxon>
        <taxon>Enterobacter cloacae complex</taxon>
    </lineage>
</organism>
<evidence type="ECO:0000259" key="11">
    <source>
        <dbReference type="Pfam" id="PF00482"/>
    </source>
</evidence>
<dbReference type="InterPro" id="IPR001992">
    <property type="entry name" value="T2SS_GspF/T4SS_PilC_CS"/>
</dbReference>
<gene>
    <name evidence="12" type="ORF">DN595_04715</name>
</gene>
<keyword evidence="7 10" id="KW-1133">Transmembrane helix</keyword>
<dbReference type="GO" id="GO:0015628">
    <property type="term" value="P:protein secretion by the type II secretion system"/>
    <property type="evidence" value="ECO:0007669"/>
    <property type="project" value="TreeGrafter"/>
</dbReference>
<feature type="domain" description="Type II secretion system protein GspF" evidence="11">
    <location>
        <begin position="65"/>
        <end position="187"/>
    </location>
</feature>
<dbReference type="FunFam" id="1.20.81.30:FF:000001">
    <property type="entry name" value="Type II secretion system protein F"/>
    <property type="match status" value="2"/>
</dbReference>
<evidence type="ECO:0000256" key="2">
    <source>
        <dbReference type="ARBA" id="ARBA00005745"/>
    </source>
</evidence>
<dbReference type="PANTHER" id="PTHR30012">
    <property type="entry name" value="GENERAL SECRETION PATHWAY PROTEIN"/>
    <property type="match status" value="1"/>
</dbReference>
<sequence length="396" mass="44478">MPANRLWRWRWRALTKEGEPRNGTLWATDRNAAYSRLMRHDLHPLTLTRCAQRHRWQPHHCYEMFRQLATLLQAGLTLSHSLQMLADQHPSKPWQALLQSLADELSEGCPFSESLKKWPAVFSPLHVSMVKVGELTGKLEACCRQLAQQQKAQQQLSAKVKKALRYPAIVLTLAALVVLAMVTLVLPEFAAIYKTFNTPLPWLTQKVMAMAAFMQSYALVLFAVILATVAGAWALRQNPRWQRILMHMPVMGTLAQGQKLGHIFTVLSLTQQAGIAFLQGLESAEETVDSRYWQGILRTIREDVEKGFPVWSSFQRAAMFTPLCIQLLRTGEMSGALDSMLANLARHHTEQTLQRADNLAALLEPLLLIVTGVIIGTLVVAMYLPIFHLGDAMSAG</sequence>
<evidence type="ECO:0000256" key="5">
    <source>
        <dbReference type="ARBA" id="ARBA00022519"/>
    </source>
</evidence>
<evidence type="ECO:0000256" key="6">
    <source>
        <dbReference type="ARBA" id="ARBA00022692"/>
    </source>
</evidence>
<feature type="transmembrane region" description="Helical" evidence="10">
    <location>
        <begin position="213"/>
        <end position="235"/>
    </location>
</feature>
<dbReference type="EMBL" id="QKPI01000007">
    <property type="protein sequence ID" value="RWT83183.1"/>
    <property type="molecule type" value="Genomic_DNA"/>
</dbReference>
<dbReference type="Pfam" id="PF00482">
    <property type="entry name" value="T2SSF"/>
    <property type="match status" value="2"/>
</dbReference>
<evidence type="ECO:0000313" key="12">
    <source>
        <dbReference type="EMBL" id="RWT83183.1"/>
    </source>
</evidence>
<feature type="domain" description="Type II secretion system protein GspF" evidence="11">
    <location>
        <begin position="265"/>
        <end position="385"/>
    </location>
</feature>
<dbReference type="PANTHER" id="PTHR30012:SF7">
    <property type="entry name" value="PROTEIN TRANSPORT PROTEIN HOFC HOMOLOG"/>
    <property type="match status" value="1"/>
</dbReference>
<comment type="subcellular location">
    <subcellularLocation>
        <location evidence="1 9">Cell inner membrane</location>
        <topology evidence="1 9">Multi-pass membrane protein</topology>
    </subcellularLocation>
</comment>
<dbReference type="InterPro" id="IPR042094">
    <property type="entry name" value="T2SS_GspF_sf"/>
</dbReference>
<dbReference type="Proteomes" id="UP000289016">
    <property type="component" value="Unassembled WGS sequence"/>
</dbReference>
<comment type="caution">
    <text evidence="12">The sequence shown here is derived from an EMBL/GenBank/DDBJ whole genome shotgun (WGS) entry which is preliminary data.</text>
</comment>
<evidence type="ECO:0000313" key="13">
    <source>
        <dbReference type="Proteomes" id="UP000289016"/>
    </source>
</evidence>
<evidence type="ECO:0000256" key="4">
    <source>
        <dbReference type="ARBA" id="ARBA00022475"/>
    </source>
</evidence>
<keyword evidence="5" id="KW-0997">Cell inner membrane</keyword>
<keyword evidence="6 9" id="KW-0812">Transmembrane</keyword>
<dbReference type="GO" id="GO:0005886">
    <property type="term" value="C:plasma membrane"/>
    <property type="evidence" value="ECO:0007669"/>
    <property type="project" value="UniProtKB-SubCell"/>
</dbReference>
<dbReference type="NCBIfam" id="NF007861">
    <property type="entry name" value="PRK10573.1"/>
    <property type="match status" value="1"/>
</dbReference>
<dbReference type="InterPro" id="IPR003004">
    <property type="entry name" value="GspF/PilC"/>
</dbReference>
<keyword evidence="4" id="KW-1003">Cell membrane</keyword>
<proteinExistence type="inferred from homology"/>
<keyword evidence="8 10" id="KW-0472">Membrane</keyword>
<dbReference type="AlphaFoldDB" id="A0AB37VQ90"/>
<evidence type="ECO:0000256" key="10">
    <source>
        <dbReference type="SAM" id="Phobius"/>
    </source>
</evidence>
<evidence type="ECO:0000256" key="1">
    <source>
        <dbReference type="ARBA" id="ARBA00004429"/>
    </source>
</evidence>
<reference evidence="12 13" key="1">
    <citation type="submission" date="2018-06" db="EMBL/GenBank/DDBJ databases">
        <title>Carbapenemase-producing Enterobacteriaceae present in wastewater treatment plant effluent and nearby surface waters in the US.</title>
        <authorList>
            <person name="Mathys D.A."/>
            <person name="Mollenkopf D.F."/>
            <person name="Feicht S.M."/>
            <person name="Adams R.J."/>
            <person name="Albers A.L."/>
            <person name="Grooters S.V."/>
            <person name="Stuever D.M."/>
            <person name="Daniels J.B."/>
            <person name="Wittum T.E."/>
        </authorList>
    </citation>
    <scope>NUCLEOTIDE SEQUENCE [LARGE SCALE GENOMIC DNA]</scope>
    <source>
        <strain evidence="12 13">GEO_23_Down_A</strain>
    </source>
</reference>
<evidence type="ECO:0000256" key="9">
    <source>
        <dbReference type="RuleBase" id="RU003923"/>
    </source>
</evidence>
<evidence type="ECO:0000256" key="8">
    <source>
        <dbReference type="ARBA" id="ARBA00023136"/>
    </source>
</evidence>
<name>A0AB37VQ90_ENTCL</name>
<accession>A0AB37VQ90</accession>
<evidence type="ECO:0000256" key="7">
    <source>
        <dbReference type="ARBA" id="ARBA00022989"/>
    </source>
</evidence>
<dbReference type="InterPro" id="IPR018076">
    <property type="entry name" value="T2SS_GspF_dom"/>
</dbReference>